<organism evidence="1 2">
    <name type="scientific">Dolosicoccus paucivorans</name>
    <dbReference type="NCBI Taxonomy" id="84521"/>
    <lineage>
        <taxon>Bacteria</taxon>
        <taxon>Bacillati</taxon>
        <taxon>Bacillota</taxon>
        <taxon>Bacilli</taxon>
        <taxon>Lactobacillales</taxon>
        <taxon>Aerococcaceae</taxon>
        <taxon>Dolosicoccus</taxon>
    </lineage>
</organism>
<dbReference type="RefSeq" id="WP_092087008.1">
    <property type="nucleotide sequence ID" value="NZ_FNEL01000086.1"/>
</dbReference>
<accession>A0A1G8PTW6</accession>
<evidence type="ECO:0008006" key="3">
    <source>
        <dbReference type="Google" id="ProtNLM"/>
    </source>
</evidence>
<name>A0A1G8PTW6_9LACT</name>
<sequence>MVHDWVDGILLQEILVTEGLAIARYIGGYINSQYVDAIYDSQDYAQFSQLGVWDGSQPHFTAKAESRHGQQIAPLAGTPEIIT</sequence>
<proteinExistence type="predicted"/>
<dbReference type="SUPFAM" id="SSF50199">
    <property type="entry name" value="Staphylococcal nuclease"/>
    <property type="match status" value="1"/>
</dbReference>
<dbReference type="OrthoDB" id="2139622at2"/>
<evidence type="ECO:0000313" key="1">
    <source>
        <dbReference type="EMBL" id="PMC57866.1"/>
    </source>
</evidence>
<dbReference type="Proteomes" id="UP000235682">
    <property type="component" value="Unassembled WGS sequence"/>
</dbReference>
<keyword evidence="2" id="KW-1185">Reference proteome</keyword>
<dbReference type="STRING" id="84521.SAMN04487994_10862"/>
<comment type="caution">
    <text evidence="1">The sequence shown here is derived from an EMBL/GenBank/DDBJ whole genome shotgun (WGS) entry which is preliminary data.</text>
</comment>
<dbReference type="EMBL" id="PNHE01000038">
    <property type="protein sequence ID" value="PMC57866.1"/>
    <property type="molecule type" value="Genomic_DNA"/>
</dbReference>
<evidence type="ECO:0000313" key="2">
    <source>
        <dbReference type="Proteomes" id="UP000235682"/>
    </source>
</evidence>
<dbReference type="AlphaFoldDB" id="A0A1G8PTW6"/>
<reference evidence="1 2" key="1">
    <citation type="submission" date="2017-09" db="EMBL/GenBank/DDBJ databases">
        <title>Bacterial strain isolated from the female urinary microbiota.</title>
        <authorList>
            <person name="Thomas-White K."/>
            <person name="Kumar N."/>
            <person name="Forster S."/>
            <person name="Putonti C."/>
            <person name="Lawley T."/>
            <person name="Wolfe A.J."/>
        </authorList>
    </citation>
    <scope>NUCLEOTIDE SEQUENCE [LARGE SCALE GENOMIC DNA]</scope>
    <source>
        <strain evidence="1 2">UMB0852</strain>
    </source>
</reference>
<gene>
    <name evidence="1" type="ORF">CJ205_07320</name>
</gene>
<protein>
    <recommendedName>
        <fullName evidence="3">TNase-like domain-containing protein</fullName>
    </recommendedName>
</protein>
<dbReference type="Gene3D" id="2.40.50.90">
    <property type="match status" value="1"/>
</dbReference>
<dbReference type="InterPro" id="IPR035437">
    <property type="entry name" value="SNase_OB-fold_sf"/>
</dbReference>